<evidence type="ECO:0000256" key="4">
    <source>
        <dbReference type="SAM" id="Coils"/>
    </source>
</evidence>
<feature type="domain" description="HTH gntR-type" evidence="6">
    <location>
        <begin position="30"/>
        <end position="97"/>
    </location>
</feature>
<evidence type="ECO:0000259" key="6">
    <source>
        <dbReference type="PROSITE" id="PS50949"/>
    </source>
</evidence>
<keyword evidence="2" id="KW-0238">DNA-binding</keyword>
<evidence type="ECO:0000256" key="2">
    <source>
        <dbReference type="ARBA" id="ARBA00023125"/>
    </source>
</evidence>
<dbReference type="InterPro" id="IPR000524">
    <property type="entry name" value="Tscrpt_reg_HTH_GntR"/>
</dbReference>
<evidence type="ECO:0000313" key="7">
    <source>
        <dbReference type="EMBL" id="QHI98591.1"/>
    </source>
</evidence>
<dbReference type="GO" id="GO:0003700">
    <property type="term" value="F:DNA-binding transcription factor activity"/>
    <property type="evidence" value="ECO:0007669"/>
    <property type="project" value="InterPro"/>
</dbReference>
<keyword evidence="1" id="KW-0805">Transcription regulation</keyword>
<feature type="coiled-coil region" evidence="4">
    <location>
        <begin position="98"/>
        <end position="125"/>
    </location>
</feature>
<dbReference type="GO" id="GO:0003677">
    <property type="term" value="F:DNA binding"/>
    <property type="evidence" value="ECO:0007669"/>
    <property type="project" value="UniProtKB-KW"/>
</dbReference>
<evidence type="ECO:0000256" key="1">
    <source>
        <dbReference type="ARBA" id="ARBA00023015"/>
    </source>
</evidence>
<protein>
    <submittedName>
        <fullName evidence="7">FCD domain-containing protein</fullName>
    </submittedName>
</protein>
<sequence>MSPNVESSGAETAAAPAAPALPPSLGDQHASLFAIVTDALRRKILDGEYQQGDRLVEGRISEQLGVSRIPVREALRALQSEGLVRIEPRRGATVASVSDRLAQELVEVRATLESLNARLSAQRRDTSMVERLRCLLDTGRQAAARNDVDALVAVNAQVHDLVAEGASNEVLADMTRSLRDRTALLFAPINRGRALQNWYDHAQILEAIAAGDAELAALLAARHVNNAATAYEAAHAAALGASAA</sequence>
<proteinExistence type="predicted"/>
<dbReference type="Proteomes" id="UP000464787">
    <property type="component" value="Chromosome"/>
</dbReference>
<keyword evidence="4" id="KW-0175">Coiled coil</keyword>
<dbReference type="SUPFAM" id="SSF46785">
    <property type="entry name" value="Winged helix' DNA-binding domain"/>
    <property type="match status" value="1"/>
</dbReference>
<accession>A0A857J6E6</accession>
<dbReference type="KEGG" id="xyk:GT347_11640"/>
<keyword evidence="8" id="KW-1185">Reference proteome</keyword>
<dbReference type="SMART" id="SM00345">
    <property type="entry name" value="HTH_GNTR"/>
    <property type="match status" value="1"/>
</dbReference>
<dbReference type="Pfam" id="PF00392">
    <property type="entry name" value="GntR"/>
    <property type="match status" value="1"/>
</dbReference>
<dbReference type="SUPFAM" id="SSF48008">
    <property type="entry name" value="GntR ligand-binding domain-like"/>
    <property type="match status" value="1"/>
</dbReference>
<name>A0A857J6E6_9BURK</name>
<dbReference type="Pfam" id="PF07729">
    <property type="entry name" value="FCD"/>
    <property type="match status" value="1"/>
</dbReference>
<reference evidence="7 8" key="1">
    <citation type="submission" date="2020-01" db="EMBL/GenBank/DDBJ databases">
        <title>Genome sequencing of strain KACC 21265.</title>
        <authorList>
            <person name="Heo J."/>
            <person name="Kim S.-J."/>
            <person name="Kim J.-S."/>
            <person name="Hong S.-B."/>
            <person name="Kwon S.-W."/>
        </authorList>
    </citation>
    <scope>NUCLEOTIDE SEQUENCE [LARGE SCALE GENOMIC DNA]</scope>
    <source>
        <strain evidence="7 8">KACC 21265</strain>
    </source>
</reference>
<dbReference type="Gene3D" id="1.10.10.10">
    <property type="entry name" value="Winged helix-like DNA-binding domain superfamily/Winged helix DNA-binding domain"/>
    <property type="match status" value="1"/>
</dbReference>
<dbReference type="PANTHER" id="PTHR43537:SF24">
    <property type="entry name" value="GLUCONATE OPERON TRANSCRIPTIONAL REPRESSOR"/>
    <property type="match status" value="1"/>
</dbReference>
<dbReference type="InterPro" id="IPR036390">
    <property type="entry name" value="WH_DNA-bd_sf"/>
</dbReference>
<dbReference type="InterPro" id="IPR008920">
    <property type="entry name" value="TF_FadR/GntR_C"/>
</dbReference>
<dbReference type="AlphaFoldDB" id="A0A857J6E6"/>
<dbReference type="InterPro" id="IPR036388">
    <property type="entry name" value="WH-like_DNA-bd_sf"/>
</dbReference>
<feature type="region of interest" description="Disordered" evidence="5">
    <location>
        <begin position="1"/>
        <end position="22"/>
    </location>
</feature>
<evidence type="ECO:0000256" key="5">
    <source>
        <dbReference type="SAM" id="MobiDB-lite"/>
    </source>
</evidence>
<dbReference type="RefSeq" id="WP_160552108.1">
    <property type="nucleotide sequence ID" value="NZ_CP047650.1"/>
</dbReference>
<evidence type="ECO:0000313" key="8">
    <source>
        <dbReference type="Proteomes" id="UP000464787"/>
    </source>
</evidence>
<organism evidence="7 8">
    <name type="scientific">Xylophilus rhododendri</name>
    <dbReference type="NCBI Taxonomy" id="2697032"/>
    <lineage>
        <taxon>Bacteria</taxon>
        <taxon>Pseudomonadati</taxon>
        <taxon>Pseudomonadota</taxon>
        <taxon>Betaproteobacteria</taxon>
        <taxon>Burkholderiales</taxon>
        <taxon>Xylophilus</taxon>
    </lineage>
</organism>
<keyword evidence="3" id="KW-0804">Transcription</keyword>
<dbReference type="Gene3D" id="1.20.120.530">
    <property type="entry name" value="GntR ligand-binding domain-like"/>
    <property type="match status" value="1"/>
</dbReference>
<dbReference type="InterPro" id="IPR011711">
    <property type="entry name" value="GntR_C"/>
</dbReference>
<feature type="compositionally biased region" description="Polar residues" evidence="5">
    <location>
        <begin position="1"/>
        <end position="10"/>
    </location>
</feature>
<evidence type="ECO:0000256" key="3">
    <source>
        <dbReference type="ARBA" id="ARBA00023163"/>
    </source>
</evidence>
<dbReference type="CDD" id="cd07377">
    <property type="entry name" value="WHTH_GntR"/>
    <property type="match status" value="1"/>
</dbReference>
<dbReference type="PANTHER" id="PTHR43537">
    <property type="entry name" value="TRANSCRIPTIONAL REGULATOR, GNTR FAMILY"/>
    <property type="match status" value="1"/>
</dbReference>
<dbReference type="EMBL" id="CP047650">
    <property type="protein sequence ID" value="QHI98591.1"/>
    <property type="molecule type" value="Genomic_DNA"/>
</dbReference>
<dbReference type="PRINTS" id="PR00035">
    <property type="entry name" value="HTHGNTR"/>
</dbReference>
<gene>
    <name evidence="7" type="ORF">GT347_11640</name>
</gene>
<dbReference type="PROSITE" id="PS50949">
    <property type="entry name" value="HTH_GNTR"/>
    <property type="match status" value="1"/>
</dbReference>
<dbReference type="SMART" id="SM00895">
    <property type="entry name" value="FCD"/>
    <property type="match status" value="1"/>
</dbReference>